<dbReference type="AlphaFoldDB" id="G0N2K9"/>
<name>G0N2K9_CAEBE</name>
<proteinExistence type="predicted"/>
<evidence type="ECO:0000313" key="3">
    <source>
        <dbReference type="Proteomes" id="UP000008068"/>
    </source>
</evidence>
<protein>
    <submittedName>
        <fullName evidence="2">Uncharacterized protein</fullName>
    </submittedName>
</protein>
<organism evidence="3">
    <name type="scientific">Caenorhabditis brenneri</name>
    <name type="common">Nematode worm</name>
    <dbReference type="NCBI Taxonomy" id="135651"/>
    <lineage>
        <taxon>Eukaryota</taxon>
        <taxon>Metazoa</taxon>
        <taxon>Ecdysozoa</taxon>
        <taxon>Nematoda</taxon>
        <taxon>Chromadorea</taxon>
        <taxon>Rhabditida</taxon>
        <taxon>Rhabditina</taxon>
        <taxon>Rhabditomorpha</taxon>
        <taxon>Rhabditoidea</taxon>
        <taxon>Rhabditidae</taxon>
        <taxon>Peloderinae</taxon>
        <taxon>Caenorhabditis</taxon>
    </lineage>
</organism>
<dbReference type="EMBL" id="GL379830">
    <property type="protein sequence ID" value="EGT50767.1"/>
    <property type="molecule type" value="Genomic_DNA"/>
</dbReference>
<dbReference type="InParanoid" id="G0N2K9"/>
<dbReference type="Proteomes" id="UP000008068">
    <property type="component" value="Unassembled WGS sequence"/>
</dbReference>
<reference evidence="3" key="1">
    <citation type="submission" date="2011-07" db="EMBL/GenBank/DDBJ databases">
        <authorList>
            <consortium name="Caenorhabditis brenneri Sequencing and Analysis Consortium"/>
            <person name="Wilson R.K."/>
        </authorList>
    </citation>
    <scope>NUCLEOTIDE SEQUENCE [LARGE SCALE GENOMIC DNA]</scope>
    <source>
        <strain evidence="3">PB2801</strain>
    </source>
</reference>
<dbReference type="HOGENOM" id="CLU_389919_0_0_1"/>
<sequence>MNEPGAAEPEAVEPQPVPAEIEDFCRQLDEYEEEMKSHSELVQAVIAAELAKRQKLIAAWKKDFVIKKKKWRWDDDIKVDYVDLLDKVYLDKPRNSLTELDKLRRDLAKQRQMMKKIKSDGEKDITREEWYDEDGVLMELICDYRDSLVEPAANQIKQLEVLNAQFRGSKAPYNTDGLLPKEVVARELLCVELPTRAAVTFIYENFTREEFREFARKIRALRKKNRVPIASKKTGHRMVSKRTLLNDIALRVKQYSKTFEALLLPDPWPIGILPMEFTSREIEWIIAICYGLSPRFDRTFEDALKILSYSDVENLSFKVDYRINAIVNWQACRNILCIKASLYPEKIPRLGIICYSSTSQSLPTEPMLIYRKPEDWEVTEREKLIKSITQKILKPKIREMTMFLLLPDIADKLTCEEKRFFISVVMFEKPPNPCLDPLEFLRRFDEKLTVIEKKLENDLNELLSDGDISSDNLLCPPEVDNVDWGPLDTDIFSACYSKKGSRRKMLVSPEESSERLFQKRQAENKFLVILISKMWIYKDYNFADPYQRIQFNEDFKFVLSNREFMLRNREEAEKAILRNGEMAEFYHNYINAEDVYDEWDYVSWYHYDEIVLLDVDRKIEEPEITLIDEDTIRRACMDIVCPPREGDCPEYVDLESIIIFSRESLKLPKRLRVQCRRPIKRKINKDDLIRVARRERNNVYIRKPFKMI</sequence>
<feature type="coiled-coil region" evidence="1">
    <location>
        <begin position="21"/>
        <end position="48"/>
    </location>
</feature>
<keyword evidence="3" id="KW-1185">Reference proteome</keyword>
<evidence type="ECO:0000256" key="1">
    <source>
        <dbReference type="SAM" id="Coils"/>
    </source>
</evidence>
<keyword evidence="1" id="KW-0175">Coiled coil</keyword>
<accession>G0N2K9</accession>
<evidence type="ECO:0000313" key="2">
    <source>
        <dbReference type="EMBL" id="EGT50767.1"/>
    </source>
</evidence>
<gene>
    <name evidence="2" type="ORF">CAEBREN_06295</name>
</gene>